<evidence type="ECO:0000256" key="2">
    <source>
        <dbReference type="SAM" id="Phobius"/>
    </source>
</evidence>
<feature type="region of interest" description="Disordered" evidence="1">
    <location>
        <begin position="73"/>
        <end position="98"/>
    </location>
</feature>
<evidence type="ECO:0000313" key="3">
    <source>
        <dbReference type="EMBL" id="GAA3723119.1"/>
    </source>
</evidence>
<organism evidence="3 4">
    <name type="scientific">Streptomyces tremellae</name>
    <dbReference type="NCBI Taxonomy" id="1124239"/>
    <lineage>
        <taxon>Bacteria</taxon>
        <taxon>Bacillati</taxon>
        <taxon>Actinomycetota</taxon>
        <taxon>Actinomycetes</taxon>
        <taxon>Kitasatosporales</taxon>
        <taxon>Streptomycetaceae</taxon>
        <taxon>Streptomyces</taxon>
    </lineage>
</organism>
<gene>
    <name evidence="3" type="ORF">GCM10023082_21430</name>
</gene>
<keyword evidence="4" id="KW-1185">Reference proteome</keyword>
<feature type="compositionally biased region" description="Basic and acidic residues" evidence="1">
    <location>
        <begin position="220"/>
        <end position="251"/>
    </location>
</feature>
<protein>
    <submittedName>
        <fullName evidence="3">Membrane protein</fullName>
    </submittedName>
</protein>
<sequence length="294" mass="31185">MNSAPHLLGEDRADFERILDEALRAARDRPDLAAVGRQLTAHQLRGMALDAQSLIAQAAAPEYERYRELRAERRAPRPASPVPAPPSSAPVPRLPGTSVLGDPATTGAGVAAIAAVLVPVLAAVAALIFLVAGYLLRGVGATRPLADALIAFGWFFASVMALGMLAAGVGLLVTALRNGSTQIRSAGALDEVAQAREQWREALLERGIVPYLRRTLREAEEAEARGGRRDGSDPDRASRERPPAPARDHQLPKIGYSRPDFSSPGDGATSGSRPRYASPDFSSPDYGGPDHQPE</sequence>
<feature type="transmembrane region" description="Helical" evidence="2">
    <location>
        <begin position="148"/>
        <end position="176"/>
    </location>
</feature>
<keyword evidence="2" id="KW-0472">Membrane</keyword>
<proteinExistence type="predicted"/>
<name>A0ABP7ETY3_9ACTN</name>
<keyword evidence="2" id="KW-0812">Transmembrane</keyword>
<dbReference type="Proteomes" id="UP001499884">
    <property type="component" value="Unassembled WGS sequence"/>
</dbReference>
<dbReference type="RefSeq" id="WP_345644484.1">
    <property type="nucleotide sequence ID" value="NZ_BAABEP010000010.1"/>
</dbReference>
<feature type="region of interest" description="Disordered" evidence="1">
    <location>
        <begin position="220"/>
        <end position="294"/>
    </location>
</feature>
<evidence type="ECO:0000256" key="1">
    <source>
        <dbReference type="SAM" id="MobiDB-lite"/>
    </source>
</evidence>
<accession>A0ABP7ETY3</accession>
<feature type="transmembrane region" description="Helical" evidence="2">
    <location>
        <begin position="110"/>
        <end position="136"/>
    </location>
</feature>
<feature type="compositionally biased region" description="Pro residues" evidence="1">
    <location>
        <begin position="78"/>
        <end position="93"/>
    </location>
</feature>
<reference evidence="4" key="1">
    <citation type="journal article" date="2019" name="Int. J. Syst. Evol. Microbiol.">
        <title>The Global Catalogue of Microorganisms (GCM) 10K type strain sequencing project: providing services to taxonomists for standard genome sequencing and annotation.</title>
        <authorList>
            <consortium name="The Broad Institute Genomics Platform"/>
            <consortium name="The Broad Institute Genome Sequencing Center for Infectious Disease"/>
            <person name="Wu L."/>
            <person name="Ma J."/>
        </authorList>
    </citation>
    <scope>NUCLEOTIDE SEQUENCE [LARGE SCALE GENOMIC DNA]</scope>
    <source>
        <strain evidence="4">JCM 30846</strain>
    </source>
</reference>
<comment type="caution">
    <text evidence="3">The sequence shown here is derived from an EMBL/GenBank/DDBJ whole genome shotgun (WGS) entry which is preliminary data.</text>
</comment>
<dbReference type="EMBL" id="BAABEP010000010">
    <property type="protein sequence ID" value="GAA3723119.1"/>
    <property type="molecule type" value="Genomic_DNA"/>
</dbReference>
<evidence type="ECO:0000313" key="4">
    <source>
        <dbReference type="Proteomes" id="UP001499884"/>
    </source>
</evidence>
<keyword evidence="2" id="KW-1133">Transmembrane helix</keyword>